<dbReference type="AlphaFoldDB" id="A0AAD7FJM4"/>
<dbReference type="Proteomes" id="UP001221757">
    <property type="component" value="Unassembled WGS sequence"/>
</dbReference>
<evidence type="ECO:0000313" key="3">
    <source>
        <dbReference type="Proteomes" id="UP001221757"/>
    </source>
</evidence>
<organism evidence="2 3">
    <name type="scientific">Mycena rosella</name>
    <name type="common">Pink bonnet</name>
    <name type="synonym">Agaricus rosellus</name>
    <dbReference type="NCBI Taxonomy" id="1033263"/>
    <lineage>
        <taxon>Eukaryota</taxon>
        <taxon>Fungi</taxon>
        <taxon>Dikarya</taxon>
        <taxon>Basidiomycota</taxon>
        <taxon>Agaricomycotina</taxon>
        <taxon>Agaricomycetes</taxon>
        <taxon>Agaricomycetidae</taxon>
        <taxon>Agaricales</taxon>
        <taxon>Marasmiineae</taxon>
        <taxon>Mycenaceae</taxon>
        <taxon>Mycena</taxon>
    </lineage>
</organism>
<evidence type="ECO:0000256" key="1">
    <source>
        <dbReference type="SAM" id="MobiDB-lite"/>
    </source>
</evidence>
<proteinExistence type="predicted"/>
<name>A0AAD7FJM4_MYCRO</name>
<protein>
    <submittedName>
        <fullName evidence="2">Uncharacterized protein</fullName>
    </submittedName>
</protein>
<reference evidence="2" key="1">
    <citation type="submission" date="2023-03" db="EMBL/GenBank/DDBJ databases">
        <title>Massive genome expansion in bonnet fungi (Mycena s.s.) driven by repeated elements and novel gene families across ecological guilds.</title>
        <authorList>
            <consortium name="Lawrence Berkeley National Laboratory"/>
            <person name="Harder C.B."/>
            <person name="Miyauchi S."/>
            <person name="Viragh M."/>
            <person name="Kuo A."/>
            <person name="Thoen E."/>
            <person name="Andreopoulos B."/>
            <person name="Lu D."/>
            <person name="Skrede I."/>
            <person name="Drula E."/>
            <person name="Henrissat B."/>
            <person name="Morin E."/>
            <person name="Kohler A."/>
            <person name="Barry K."/>
            <person name="LaButti K."/>
            <person name="Morin E."/>
            <person name="Salamov A."/>
            <person name="Lipzen A."/>
            <person name="Mereny Z."/>
            <person name="Hegedus B."/>
            <person name="Baldrian P."/>
            <person name="Stursova M."/>
            <person name="Weitz H."/>
            <person name="Taylor A."/>
            <person name="Grigoriev I.V."/>
            <person name="Nagy L.G."/>
            <person name="Martin F."/>
            <person name="Kauserud H."/>
        </authorList>
    </citation>
    <scope>NUCLEOTIDE SEQUENCE</scope>
    <source>
        <strain evidence="2">CBHHK067</strain>
    </source>
</reference>
<keyword evidence="3" id="KW-1185">Reference proteome</keyword>
<accession>A0AAD7FJM4</accession>
<feature type="compositionally biased region" description="Low complexity" evidence="1">
    <location>
        <begin position="171"/>
        <end position="182"/>
    </location>
</feature>
<feature type="compositionally biased region" description="Low complexity" evidence="1">
    <location>
        <begin position="81"/>
        <end position="95"/>
    </location>
</feature>
<evidence type="ECO:0000313" key="2">
    <source>
        <dbReference type="EMBL" id="KAJ7623824.1"/>
    </source>
</evidence>
<feature type="region of interest" description="Disordered" evidence="1">
    <location>
        <begin position="81"/>
        <end position="100"/>
    </location>
</feature>
<sequence>MQRSNLDSSLPVRDATNDPSEIYSESFTVVPGMGENAYPTLLTLHRSEFDILFGSHWGATINDATPVFAPFSPTLLSTASTAGGANMASSSGAPMARKRNTEERISDLPQEKTRLDSDFLLAGFMPAPAPGPSNVLARPDITPSEFDTLFGSHWDFNPDIGNAGAGPLFPPSSHSLSSGTSFNHFLNPSGKHDAQEQLPQQREQKFRLD</sequence>
<comment type="caution">
    <text evidence="2">The sequence shown here is derived from an EMBL/GenBank/DDBJ whole genome shotgun (WGS) entry which is preliminary data.</text>
</comment>
<feature type="region of interest" description="Disordered" evidence="1">
    <location>
        <begin position="165"/>
        <end position="209"/>
    </location>
</feature>
<gene>
    <name evidence="2" type="ORF">B0H17DRAFT_1219065</name>
</gene>
<dbReference type="EMBL" id="JARKIE010000632">
    <property type="protein sequence ID" value="KAJ7623824.1"/>
    <property type="molecule type" value="Genomic_DNA"/>
</dbReference>